<name>A0A4W5QQ60_9TELE</name>
<dbReference type="GO" id="GO:0007018">
    <property type="term" value="P:microtubule-based movement"/>
    <property type="evidence" value="ECO:0007669"/>
    <property type="project" value="InterPro"/>
</dbReference>
<dbReference type="PANTHER" id="PTHR45703">
    <property type="entry name" value="DYNEIN HEAVY CHAIN"/>
    <property type="match status" value="1"/>
</dbReference>
<proteinExistence type="predicted"/>
<evidence type="ECO:0000259" key="1">
    <source>
        <dbReference type="Pfam" id="PF08393"/>
    </source>
</evidence>
<reference evidence="3" key="1">
    <citation type="submission" date="2018-06" db="EMBL/GenBank/DDBJ databases">
        <title>Genome assembly of Danube salmon.</title>
        <authorList>
            <person name="Macqueen D.J."/>
            <person name="Gundappa M.K."/>
        </authorList>
    </citation>
    <scope>NUCLEOTIDE SEQUENCE [LARGE SCALE GENOMIC DNA]</scope>
</reference>
<accession>A0A4W5QQ60</accession>
<dbReference type="InterPro" id="IPR042228">
    <property type="entry name" value="Dynein_linker_3"/>
</dbReference>
<dbReference type="InterPro" id="IPR026983">
    <property type="entry name" value="DHC"/>
</dbReference>
<feature type="domain" description="Dynein heavy chain linker" evidence="1">
    <location>
        <begin position="8"/>
        <end position="117"/>
    </location>
</feature>
<keyword evidence="3" id="KW-1185">Reference proteome</keyword>
<dbReference type="GO" id="GO:0045505">
    <property type="term" value="F:dynein intermediate chain binding"/>
    <property type="evidence" value="ECO:0007669"/>
    <property type="project" value="InterPro"/>
</dbReference>
<dbReference type="Gene3D" id="1.20.140.100">
    <property type="entry name" value="Dynein heavy chain, N-terminal domain 2"/>
    <property type="match status" value="1"/>
</dbReference>
<reference evidence="2" key="3">
    <citation type="submission" date="2025-09" db="UniProtKB">
        <authorList>
            <consortium name="Ensembl"/>
        </authorList>
    </citation>
    <scope>IDENTIFICATION</scope>
</reference>
<dbReference type="Pfam" id="PF08393">
    <property type="entry name" value="DHC_N2"/>
    <property type="match status" value="1"/>
</dbReference>
<dbReference type="GO" id="GO:0051959">
    <property type="term" value="F:dynein light intermediate chain binding"/>
    <property type="evidence" value="ECO:0007669"/>
    <property type="project" value="InterPro"/>
</dbReference>
<organism evidence="2 3">
    <name type="scientific">Hucho hucho</name>
    <name type="common">huchen</name>
    <dbReference type="NCBI Taxonomy" id="62062"/>
    <lineage>
        <taxon>Eukaryota</taxon>
        <taxon>Metazoa</taxon>
        <taxon>Chordata</taxon>
        <taxon>Craniata</taxon>
        <taxon>Vertebrata</taxon>
        <taxon>Euteleostomi</taxon>
        <taxon>Actinopterygii</taxon>
        <taxon>Neopterygii</taxon>
        <taxon>Teleostei</taxon>
        <taxon>Protacanthopterygii</taxon>
        <taxon>Salmoniformes</taxon>
        <taxon>Salmonidae</taxon>
        <taxon>Salmoninae</taxon>
        <taxon>Hucho</taxon>
    </lineage>
</organism>
<evidence type="ECO:0000313" key="2">
    <source>
        <dbReference type="Ensembl" id="ENSHHUP00000074519.1"/>
    </source>
</evidence>
<evidence type="ECO:0000313" key="3">
    <source>
        <dbReference type="Proteomes" id="UP000314982"/>
    </source>
</evidence>
<dbReference type="GeneTree" id="ENSGT00940000165101"/>
<dbReference type="AlphaFoldDB" id="A0A4W5QQ60"/>
<dbReference type="Gene3D" id="3.20.180.20">
    <property type="entry name" value="Dynein heavy chain, N-terminal domain 2"/>
    <property type="match status" value="1"/>
</dbReference>
<dbReference type="Ensembl" id="ENSHHUT00000076967.1">
    <property type="protein sequence ID" value="ENSHHUP00000074519.1"/>
    <property type="gene ID" value="ENSHHUG00000043718.1"/>
</dbReference>
<protein>
    <recommendedName>
        <fullName evidence="1">Dynein heavy chain linker domain-containing protein</fullName>
    </recommendedName>
</protein>
<dbReference type="InterPro" id="IPR013602">
    <property type="entry name" value="Dynein_heavy_linker"/>
</dbReference>
<dbReference type="PANTHER" id="PTHR45703:SF36">
    <property type="entry name" value="DYNEIN HEAVY CHAIN, CYTOPLASMIC"/>
    <property type="match status" value="1"/>
</dbReference>
<dbReference type="Proteomes" id="UP000314982">
    <property type="component" value="Unassembled WGS sequence"/>
</dbReference>
<dbReference type="InterPro" id="IPR042222">
    <property type="entry name" value="Dynein_2_N"/>
</dbReference>
<dbReference type="GO" id="GO:0030286">
    <property type="term" value="C:dynein complex"/>
    <property type="evidence" value="ECO:0007669"/>
    <property type="project" value="InterPro"/>
</dbReference>
<reference evidence="2" key="2">
    <citation type="submission" date="2025-08" db="UniProtKB">
        <authorList>
            <consortium name="Ensembl"/>
        </authorList>
    </citation>
    <scope>IDENTIFICATION</scope>
</reference>
<sequence length="119" mass="13826">MNEPHPIRQLPAEAKVFLQVDQSWKEIMRRTDDRPNALRAATAPGVLEMLQAGNVHLEKIQKCLEDYFESKRTVFARFYFLSNEELLDVLSQSKNPNAIQPHLVKCFSNIRHLDIQEHA</sequence>